<organism evidence="1 2">
    <name type="scientific">Capnocytophaga canis</name>
    <dbReference type="NCBI Taxonomy" id="1848903"/>
    <lineage>
        <taxon>Bacteria</taxon>
        <taxon>Pseudomonadati</taxon>
        <taxon>Bacteroidota</taxon>
        <taxon>Flavobacteriia</taxon>
        <taxon>Flavobacteriales</taxon>
        <taxon>Flavobacteriaceae</taxon>
        <taxon>Capnocytophaga</taxon>
    </lineage>
</organism>
<dbReference type="Proteomes" id="UP000038200">
    <property type="component" value="Unassembled WGS sequence"/>
</dbReference>
<evidence type="ECO:0000313" key="1">
    <source>
        <dbReference type="EMBL" id="CEN53827.1"/>
    </source>
</evidence>
<gene>
    <name evidence="1" type="ORF">CCAND93_590037</name>
</gene>
<evidence type="ECO:0000313" key="2">
    <source>
        <dbReference type="Proteomes" id="UP000038200"/>
    </source>
</evidence>
<sequence>MFKYVYFYKSKINKCKNEKVRAYSYAENYRAVAVRKPLVVEPKDSRFVQKYVEKVVFRFVLSLCNRAGYSPCGSAYGPP</sequence>
<dbReference type="AlphaFoldDB" id="A0A0B7IUT0"/>
<protein>
    <submittedName>
        <fullName evidence="1">Uncharacterized protein</fullName>
    </submittedName>
</protein>
<reference evidence="1 2" key="1">
    <citation type="submission" date="2015-01" db="EMBL/GenBank/DDBJ databases">
        <authorList>
            <person name="Xiang T."/>
            <person name="Song Y."/>
            <person name="Huang L."/>
            <person name="Wang B."/>
            <person name="Wu P."/>
        </authorList>
    </citation>
    <scope>NUCLEOTIDE SEQUENCE [LARGE SCALE GENOMIC DNA]</scope>
    <source>
        <strain evidence="1 2">CcD93</strain>
    </source>
</reference>
<name>A0A0B7IUT0_9FLAO</name>
<dbReference type="EMBL" id="CDOL01000249">
    <property type="protein sequence ID" value="CEN53827.1"/>
    <property type="molecule type" value="Genomic_DNA"/>
</dbReference>
<proteinExistence type="predicted"/>
<accession>A0A0B7IUT0</accession>